<dbReference type="OrthoDB" id="340575at2759"/>
<dbReference type="AlphaFoldDB" id="A0A1J4MVC0"/>
<keyword evidence="1" id="KW-0472">Membrane</keyword>
<name>A0A1J4MVC0_9CRYT</name>
<evidence type="ECO:0000313" key="3">
    <source>
        <dbReference type="Proteomes" id="UP000186804"/>
    </source>
</evidence>
<gene>
    <name evidence="2" type="ORF">cand_009480</name>
</gene>
<keyword evidence="1" id="KW-0812">Transmembrane</keyword>
<evidence type="ECO:0000313" key="2">
    <source>
        <dbReference type="EMBL" id="OII77363.1"/>
    </source>
</evidence>
<reference evidence="2 3" key="1">
    <citation type="submission" date="2016-10" db="EMBL/GenBank/DDBJ databases">
        <title>Reductive evolution of mitochondrial metabolism and differential evolution of invasion-related proteins in Cryptosporidium.</title>
        <authorList>
            <person name="Liu S."/>
            <person name="Roellig D.M."/>
            <person name="Guo Y."/>
            <person name="Li N."/>
            <person name="Frace M.A."/>
            <person name="Tang K."/>
            <person name="Zhang L."/>
            <person name="Feng Y."/>
            <person name="Xiao L."/>
        </authorList>
    </citation>
    <scope>NUCLEOTIDE SEQUENCE [LARGE SCALE GENOMIC DNA]</scope>
    <source>
        <strain evidence="2">30847</strain>
    </source>
</reference>
<dbReference type="RefSeq" id="XP_067069209.1">
    <property type="nucleotide sequence ID" value="XM_067211188.1"/>
</dbReference>
<protein>
    <submittedName>
        <fullName evidence="2">Uncharacterized protein</fullName>
    </submittedName>
</protein>
<sequence length="72" mass="8074">MRACLAAICNSQEIEETTLTPLKGLTITPFNIAAMVVMAFFTLVAIFIVCIMLDTDIPTKFEEKMPPIMKEY</sequence>
<accession>A0A1J4MVC0</accession>
<organism evidence="2 3">
    <name type="scientific">Cryptosporidium andersoni</name>
    <dbReference type="NCBI Taxonomy" id="117008"/>
    <lineage>
        <taxon>Eukaryota</taxon>
        <taxon>Sar</taxon>
        <taxon>Alveolata</taxon>
        <taxon>Apicomplexa</taxon>
        <taxon>Conoidasida</taxon>
        <taxon>Coccidia</taxon>
        <taxon>Eucoccidiorida</taxon>
        <taxon>Eimeriorina</taxon>
        <taxon>Cryptosporidiidae</taxon>
        <taxon>Cryptosporidium</taxon>
    </lineage>
</organism>
<comment type="caution">
    <text evidence="2">The sequence shown here is derived from an EMBL/GenBank/DDBJ whole genome shotgun (WGS) entry which is preliminary data.</text>
</comment>
<dbReference type="EMBL" id="LRBS01000038">
    <property type="protein sequence ID" value="OII77363.1"/>
    <property type="molecule type" value="Genomic_DNA"/>
</dbReference>
<evidence type="ECO:0000256" key="1">
    <source>
        <dbReference type="SAM" id="Phobius"/>
    </source>
</evidence>
<proteinExistence type="predicted"/>
<keyword evidence="3" id="KW-1185">Reference proteome</keyword>
<dbReference type="Proteomes" id="UP000186804">
    <property type="component" value="Unassembled WGS sequence"/>
</dbReference>
<dbReference type="GeneID" id="92365133"/>
<feature type="transmembrane region" description="Helical" evidence="1">
    <location>
        <begin position="32"/>
        <end position="53"/>
    </location>
</feature>
<dbReference type="VEuPathDB" id="CryptoDB:cand_009480"/>
<keyword evidence="1" id="KW-1133">Transmembrane helix</keyword>